<accession>A0A855IPJ2</accession>
<evidence type="ECO:0000313" key="3">
    <source>
        <dbReference type="Proteomes" id="UP000235554"/>
    </source>
</evidence>
<dbReference type="RefSeq" id="WP_102554985.1">
    <property type="nucleotide sequence ID" value="NZ_MCZJ01000021.1"/>
</dbReference>
<dbReference type="AlphaFoldDB" id="A0A855IPJ2"/>
<dbReference type="EMBL" id="MCZJ01000021">
    <property type="protein sequence ID" value="PMM57099.1"/>
    <property type="molecule type" value="Genomic_DNA"/>
</dbReference>
<feature type="region of interest" description="Disordered" evidence="1">
    <location>
        <begin position="244"/>
        <end position="264"/>
    </location>
</feature>
<comment type="caution">
    <text evidence="2">The sequence shown here is derived from an EMBL/GenBank/DDBJ whole genome shotgun (WGS) entry which is preliminary data.</text>
</comment>
<gene>
    <name evidence="2" type="ORF">BCT50_24725</name>
</gene>
<dbReference type="Proteomes" id="UP000235554">
    <property type="component" value="Unassembled WGS sequence"/>
</dbReference>
<organism evidence="2 3">
    <name type="scientific">Vibrio lentus</name>
    <dbReference type="NCBI Taxonomy" id="136468"/>
    <lineage>
        <taxon>Bacteria</taxon>
        <taxon>Pseudomonadati</taxon>
        <taxon>Pseudomonadota</taxon>
        <taxon>Gammaproteobacteria</taxon>
        <taxon>Vibrionales</taxon>
        <taxon>Vibrionaceae</taxon>
        <taxon>Vibrio</taxon>
    </lineage>
</organism>
<reference evidence="3" key="1">
    <citation type="submission" date="2016-07" db="EMBL/GenBank/DDBJ databases">
        <title>Nontailed viruses are major unrecognized killers of bacteria in the ocean.</title>
        <authorList>
            <person name="Kauffman K."/>
            <person name="Hussain F."/>
            <person name="Yang J."/>
            <person name="Arevalo P."/>
            <person name="Brown J."/>
            <person name="Cutler M."/>
            <person name="Kelly L."/>
            <person name="Polz M.F."/>
        </authorList>
    </citation>
    <scope>NUCLEOTIDE SEQUENCE [LARGE SCALE GENOMIC DNA]</scope>
    <source>
        <strain evidence="3">10N.261.48.A1</strain>
    </source>
</reference>
<sequence>MYDEQYEAEKILNEQYLEELDDEVWQMESLWLYLDKRDEFSKQYSTDLVKEYYLDHPHLANNVRNTVRAMVQVQDVEPLSSLIMAMTSLEVLTKNVLLRPFMTGMLHNGFLAELITKQVLSQNGLDRFNNLLYWIIDEHLADREGSDSSDIKFISGRKTIWQTRSELQKIRNEVIHKANSCSAQDAQNAYDLFKQFDSLTTRLLGSLGLGYSMDFDKDIITVTAKKQSSSQPNFTILESLSLKSSSAQQYNEPPMDFDDEIPGW</sequence>
<protein>
    <submittedName>
        <fullName evidence="2">Uncharacterized protein</fullName>
    </submittedName>
</protein>
<name>A0A855IPJ2_9VIBR</name>
<feature type="compositionally biased region" description="Acidic residues" evidence="1">
    <location>
        <begin position="255"/>
        <end position="264"/>
    </location>
</feature>
<proteinExistence type="predicted"/>
<evidence type="ECO:0000313" key="2">
    <source>
        <dbReference type="EMBL" id="PMM57099.1"/>
    </source>
</evidence>
<evidence type="ECO:0000256" key="1">
    <source>
        <dbReference type="SAM" id="MobiDB-lite"/>
    </source>
</evidence>